<dbReference type="SUPFAM" id="SSF48264">
    <property type="entry name" value="Cytochrome P450"/>
    <property type="match status" value="1"/>
</dbReference>
<proteinExistence type="inferred from homology"/>
<dbReference type="GO" id="GO:0005506">
    <property type="term" value="F:iron ion binding"/>
    <property type="evidence" value="ECO:0007669"/>
    <property type="project" value="InterPro"/>
</dbReference>
<dbReference type="InterPro" id="IPR001128">
    <property type="entry name" value="Cyt_P450"/>
</dbReference>
<evidence type="ECO:0000313" key="6">
    <source>
        <dbReference type="EMBL" id="KAB2628495.1"/>
    </source>
</evidence>
<dbReference type="Gene3D" id="1.10.630.10">
    <property type="entry name" value="Cytochrome P450"/>
    <property type="match status" value="1"/>
</dbReference>
<dbReference type="GO" id="GO:0020037">
    <property type="term" value="F:heme binding"/>
    <property type="evidence" value="ECO:0007669"/>
    <property type="project" value="InterPro"/>
</dbReference>
<dbReference type="CDD" id="cd11072">
    <property type="entry name" value="CYP71-like"/>
    <property type="match status" value="1"/>
</dbReference>
<dbReference type="AlphaFoldDB" id="A0A5N5HL01"/>
<name>A0A5N5HL01_9ROSA</name>
<dbReference type="GO" id="GO:0004497">
    <property type="term" value="F:monooxygenase activity"/>
    <property type="evidence" value="ECO:0007669"/>
    <property type="project" value="UniProtKB-KW"/>
</dbReference>
<reference evidence="6 7" key="1">
    <citation type="submission" date="2019-09" db="EMBL/GenBank/DDBJ databases">
        <authorList>
            <person name="Ou C."/>
        </authorList>
    </citation>
    <scope>NUCLEOTIDE SEQUENCE [LARGE SCALE GENOMIC DNA]</scope>
    <source>
        <strain evidence="6">S2</strain>
        <tissue evidence="6">Leaf</tissue>
    </source>
</reference>
<keyword evidence="4 5" id="KW-0349">Heme</keyword>
<dbReference type="Pfam" id="PF00067">
    <property type="entry name" value="p450"/>
    <property type="match status" value="1"/>
</dbReference>
<dbReference type="EMBL" id="SMOL01000148">
    <property type="protein sequence ID" value="KAB2628495.1"/>
    <property type="molecule type" value="Genomic_DNA"/>
</dbReference>
<dbReference type="FunFam" id="1.10.630.10:FF:000011">
    <property type="entry name" value="Cytochrome P450 83B1"/>
    <property type="match status" value="1"/>
</dbReference>
<evidence type="ECO:0000256" key="2">
    <source>
        <dbReference type="ARBA" id="ARBA00022723"/>
    </source>
</evidence>
<evidence type="ECO:0000256" key="3">
    <source>
        <dbReference type="ARBA" id="ARBA00023004"/>
    </source>
</evidence>
<organism evidence="6 7">
    <name type="scientific">Pyrus ussuriensis x Pyrus communis</name>
    <dbReference type="NCBI Taxonomy" id="2448454"/>
    <lineage>
        <taxon>Eukaryota</taxon>
        <taxon>Viridiplantae</taxon>
        <taxon>Streptophyta</taxon>
        <taxon>Embryophyta</taxon>
        <taxon>Tracheophyta</taxon>
        <taxon>Spermatophyta</taxon>
        <taxon>Magnoliopsida</taxon>
        <taxon>eudicotyledons</taxon>
        <taxon>Gunneridae</taxon>
        <taxon>Pentapetalae</taxon>
        <taxon>rosids</taxon>
        <taxon>fabids</taxon>
        <taxon>Rosales</taxon>
        <taxon>Rosaceae</taxon>
        <taxon>Amygdaloideae</taxon>
        <taxon>Maleae</taxon>
        <taxon>Pyrus</taxon>
    </lineage>
</organism>
<gene>
    <name evidence="6" type="ORF">D8674_033290</name>
</gene>
<comment type="caution">
    <text evidence="6">The sequence shown here is derived from an EMBL/GenBank/DDBJ whole genome shotgun (WGS) entry which is preliminary data.</text>
</comment>
<evidence type="ECO:0000256" key="1">
    <source>
        <dbReference type="ARBA" id="ARBA00010617"/>
    </source>
</evidence>
<sequence>MVELIKLIAEVLSSLLQPFSSKYFLLAAIFIILIYKWSFTTSTPNPSPPSPRKLPVIGNLHQLGLYPHRSLRALAQRHGPLMMLHFGSMPVLVVSSAEAASEVMKTHDIPLSNRPKITFFKKFLYDCKDIKSICVLNLLSSKKVRSFRAVREEEAKSMINNIMKQSTSTTSSVFNLSDIFRTHTNDVIFRVTLGTKYSDGNQDGKMFKGLAMELNEIASRINIGDYIPWLSWFSRLSGLDAKQDDLAKRLDDFLETVVQEHMDGDGHVKNEDEKDIVDVLLSLQKENVLAIPLDRVCIKAITLDMFAAGTDTTSTTLEWTMSELLRHPRVMKKLQNEVRGTVGNKMDVTEDDLVGMHYLKAVIKEALRLHPPLPLLLPRISTQDVKINGYNIKVSTLVIVNAWQIGRDPKSYNNPEEYEPERFLSSDIDYKGNDLELIPFGAGRRGCPGTQFAVAVEEITLANLVHKFDWALPGGARGEDLDMSESTGVHVRRKYPLKAVAIPYSC</sequence>
<reference evidence="6 7" key="3">
    <citation type="submission" date="2019-11" db="EMBL/GenBank/DDBJ databases">
        <title>A de novo genome assembly of a pear dwarfing rootstock.</title>
        <authorList>
            <person name="Wang F."/>
            <person name="Wang J."/>
            <person name="Li S."/>
            <person name="Zhang Y."/>
            <person name="Fang M."/>
            <person name="Ma L."/>
            <person name="Zhao Y."/>
            <person name="Jiang S."/>
        </authorList>
    </citation>
    <scope>NUCLEOTIDE SEQUENCE [LARGE SCALE GENOMIC DNA]</scope>
    <source>
        <strain evidence="6">S2</strain>
        <tissue evidence="6">Leaf</tissue>
    </source>
</reference>
<dbReference type="Proteomes" id="UP000327157">
    <property type="component" value="Chromosome 8"/>
</dbReference>
<dbReference type="InterPro" id="IPR017972">
    <property type="entry name" value="Cyt_P450_CS"/>
</dbReference>
<evidence type="ECO:0000256" key="4">
    <source>
        <dbReference type="PIRSR" id="PIRSR602401-1"/>
    </source>
</evidence>
<dbReference type="InterPro" id="IPR036396">
    <property type="entry name" value="Cyt_P450_sf"/>
</dbReference>
<protein>
    <submittedName>
        <fullName evidence="6">Cytochrome P450 71A25-like</fullName>
    </submittedName>
</protein>
<dbReference type="PRINTS" id="PR00385">
    <property type="entry name" value="P450"/>
</dbReference>
<keyword evidence="3 4" id="KW-0408">Iron</keyword>
<keyword evidence="5" id="KW-0503">Monooxygenase</keyword>
<keyword evidence="2 4" id="KW-0479">Metal-binding</keyword>
<dbReference type="PANTHER" id="PTHR47955:SF15">
    <property type="entry name" value="CYTOCHROME P450 71A2-LIKE"/>
    <property type="match status" value="1"/>
</dbReference>
<dbReference type="PRINTS" id="PR00463">
    <property type="entry name" value="EP450I"/>
</dbReference>
<keyword evidence="5" id="KW-0560">Oxidoreductase</keyword>
<dbReference type="PANTHER" id="PTHR47955">
    <property type="entry name" value="CYTOCHROME P450 FAMILY 71 PROTEIN"/>
    <property type="match status" value="1"/>
</dbReference>
<dbReference type="PROSITE" id="PS00086">
    <property type="entry name" value="CYTOCHROME_P450"/>
    <property type="match status" value="1"/>
</dbReference>
<reference evidence="7" key="2">
    <citation type="submission" date="2019-10" db="EMBL/GenBank/DDBJ databases">
        <title>A de novo genome assembly of a pear dwarfing rootstock.</title>
        <authorList>
            <person name="Wang F."/>
            <person name="Wang J."/>
            <person name="Li S."/>
            <person name="Zhang Y."/>
            <person name="Fang M."/>
            <person name="Ma L."/>
            <person name="Zhao Y."/>
            <person name="Jiang S."/>
        </authorList>
    </citation>
    <scope>NUCLEOTIDE SEQUENCE [LARGE SCALE GENOMIC DNA]</scope>
</reference>
<keyword evidence="7" id="KW-1185">Reference proteome</keyword>
<evidence type="ECO:0000313" key="7">
    <source>
        <dbReference type="Proteomes" id="UP000327157"/>
    </source>
</evidence>
<comment type="similarity">
    <text evidence="1 5">Belongs to the cytochrome P450 family.</text>
</comment>
<comment type="cofactor">
    <cofactor evidence="4">
        <name>heme</name>
        <dbReference type="ChEBI" id="CHEBI:30413"/>
    </cofactor>
</comment>
<dbReference type="InterPro" id="IPR002401">
    <property type="entry name" value="Cyt_P450_E_grp-I"/>
</dbReference>
<feature type="binding site" description="axial binding residue" evidence="4">
    <location>
        <position position="447"/>
    </location>
    <ligand>
        <name>heme</name>
        <dbReference type="ChEBI" id="CHEBI:30413"/>
    </ligand>
    <ligandPart>
        <name>Fe</name>
        <dbReference type="ChEBI" id="CHEBI:18248"/>
    </ligandPart>
</feature>
<evidence type="ECO:0000256" key="5">
    <source>
        <dbReference type="RuleBase" id="RU000461"/>
    </source>
</evidence>
<dbReference type="OrthoDB" id="1470350at2759"/>
<dbReference type="GO" id="GO:0016705">
    <property type="term" value="F:oxidoreductase activity, acting on paired donors, with incorporation or reduction of molecular oxygen"/>
    <property type="evidence" value="ECO:0007669"/>
    <property type="project" value="InterPro"/>
</dbReference>
<accession>A0A5N5HL01</accession>